<evidence type="ECO:0000313" key="3">
    <source>
        <dbReference type="Proteomes" id="UP001596328"/>
    </source>
</evidence>
<reference evidence="2 3" key="1">
    <citation type="journal article" date="2019" name="Int. J. Syst. Evol. Microbiol.">
        <title>The Global Catalogue of Microorganisms (GCM) 10K type strain sequencing project: providing services to taxonomists for standard genome sequencing and annotation.</title>
        <authorList>
            <consortium name="The Broad Institute Genomics Platform"/>
            <consortium name="The Broad Institute Genome Sequencing Center for Infectious Disease"/>
            <person name="Wu L."/>
            <person name="Ma J."/>
        </authorList>
    </citation>
    <scope>NUCLEOTIDE SEQUENCE [LARGE SCALE GENOMIC DNA]</scope>
    <source>
        <strain evidence="2 3">NBRC 111368</strain>
    </source>
</reference>
<dbReference type="SUPFAM" id="SSF51735">
    <property type="entry name" value="NAD(P)-binding Rossmann-fold domains"/>
    <property type="match status" value="1"/>
</dbReference>
<dbReference type="PANTHER" id="PTHR43750:SF3">
    <property type="entry name" value="UDP-GLUCOSE 6-DEHYDROGENASE TUAD"/>
    <property type="match status" value="1"/>
</dbReference>
<dbReference type="AlphaFoldDB" id="A0ABD5S461"/>
<protein>
    <submittedName>
        <fullName evidence="2">UDP-N-acetyl-D-mannosamine dehydrogenase</fullName>
    </submittedName>
</protein>
<evidence type="ECO:0000313" key="2">
    <source>
        <dbReference type="EMBL" id="MFC6726488.1"/>
    </source>
</evidence>
<dbReference type="EMBL" id="JBHSWU010001152">
    <property type="protein sequence ID" value="MFC6726488.1"/>
    <property type="molecule type" value="Genomic_DNA"/>
</dbReference>
<gene>
    <name evidence="2" type="ORF">ACFQE1_19395</name>
</gene>
<dbReference type="InterPro" id="IPR036291">
    <property type="entry name" value="NAD(P)-bd_dom_sf"/>
</dbReference>
<dbReference type="Pfam" id="PF03721">
    <property type="entry name" value="UDPG_MGDP_dh_N"/>
    <property type="match status" value="1"/>
</dbReference>
<evidence type="ECO:0000259" key="1">
    <source>
        <dbReference type="Pfam" id="PF03721"/>
    </source>
</evidence>
<proteinExistence type="predicted"/>
<keyword evidence="3" id="KW-1185">Reference proteome</keyword>
<feature type="non-terminal residue" evidence="2">
    <location>
        <position position="66"/>
    </location>
</feature>
<dbReference type="Proteomes" id="UP001596328">
    <property type="component" value="Unassembled WGS sequence"/>
</dbReference>
<dbReference type="InterPro" id="IPR001732">
    <property type="entry name" value="UDP-Glc/GDP-Man_DH_N"/>
</dbReference>
<accession>A0ABD5S461</accession>
<sequence>MKVCVIGLGYVGLPTALLAARHHDVVGVDVDESLVAALNRGEPPVEEPELLALFDEVSDRFEARTD</sequence>
<comment type="caution">
    <text evidence="2">The sequence shown here is derived from an EMBL/GenBank/DDBJ whole genome shotgun (WGS) entry which is preliminary data.</text>
</comment>
<dbReference type="Gene3D" id="3.40.50.720">
    <property type="entry name" value="NAD(P)-binding Rossmann-like Domain"/>
    <property type="match status" value="1"/>
</dbReference>
<organism evidence="2 3">
    <name type="scientific">Halobium palmae</name>
    <dbReference type="NCBI Taxonomy" id="1776492"/>
    <lineage>
        <taxon>Archaea</taxon>
        <taxon>Methanobacteriati</taxon>
        <taxon>Methanobacteriota</taxon>
        <taxon>Stenosarchaea group</taxon>
        <taxon>Halobacteria</taxon>
        <taxon>Halobacteriales</taxon>
        <taxon>Haloferacaceae</taxon>
        <taxon>Halobium</taxon>
    </lineage>
</organism>
<name>A0ABD5S461_9EURY</name>
<dbReference type="PANTHER" id="PTHR43750">
    <property type="entry name" value="UDP-GLUCOSE 6-DEHYDROGENASE TUAD"/>
    <property type="match status" value="1"/>
</dbReference>
<feature type="domain" description="UDP-glucose/GDP-mannose dehydrogenase N-terminal" evidence="1">
    <location>
        <begin position="1"/>
        <end position="65"/>
    </location>
</feature>